<dbReference type="PROSITE" id="PS51257">
    <property type="entry name" value="PROKAR_LIPOPROTEIN"/>
    <property type="match status" value="1"/>
</dbReference>
<dbReference type="AlphaFoldDB" id="A0A2Z4UDZ1"/>
<name>A0A2Z4UDZ1_9FIRM</name>
<keyword evidence="3 4" id="KW-0732">Signal</keyword>
<dbReference type="CDD" id="cd13585">
    <property type="entry name" value="PBP2_TMBP_like"/>
    <property type="match status" value="1"/>
</dbReference>
<comment type="similarity">
    <text evidence="1">Belongs to the bacterial solute-binding protein 1 family.</text>
</comment>
<dbReference type="KEGG" id="blau:DQQ01_15680"/>
<gene>
    <name evidence="5" type="ORF">DQQ01_15680</name>
</gene>
<evidence type="ECO:0000256" key="4">
    <source>
        <dbReference type="SAM" id="SignalP"/>
    </source>
</evidence>
<dbReference type="GO" id="GO:0055052">
    <property type="term" value="C:ATP-binding cassette (ABC) transporter complex, substrate-binding subunit-containing"/>
    <property type="evidence" value="ECO:0007669"/>
    <property type="project" value="TreeGrafter"/>
</dbReference>
<evidence type="ECO:0000313" key="5">
    <source>
        <dbReference type="EMBL" id="AWY99323.1"/>
    </source>
</evidence>
<dbReference type="PANTHER" id="PTHR30061">
    <property type="entry name" value="MALTOSE-BINDING PERIPLASMIC PROTEIN"/>
    <property type="match status" value="1"/>
</dbReference>
<dbReference type="OrthoDB" id="362670at2"/>
<dbReference type="RefSeq" id="WP_111920764.1">
    <property type="nucleotide sequence ID" value="NZ_CP030280.1"/>
</dbReference>
<dbReference type="GO" id="GO:0042956">
    <property type="term" value="P:maltodextrin transmembrane transport"/>
    <property type="evidence" value="ECO:0007669"/>
    <property type="project" value="TreeGrafter"/>
</dbReference>
<evidence type="ECO:0000256" key="1">
    <source>
        <dbReference type="ARBA" id="ARBA00008520"/>
    </source>
</evidence>
<accession>A0A2Z4UDZ1</accession>
<dbReference type="InterPro" id="IPR006059">
    <property type="entry name" value="SBP"/>
</dbReference>
<dbReference type="GO" id="GO:0015768">
    <property type="term" value="P:maltose transport"/>
    <property type="evidence" value="ECO:0007669"/>
    <property type="project" value="TreeGrafter"/>
</dbReference>
<dbReference type="PANTHER" id="PTHR30061:SF50">
    <property type="entry name" value="MALTOSE_MALTODEXTRIN-BINDING PERIPLASMIC PROTEIN"/>
    <property type="match status" value="1"/>
</dbReference>
<dbReference type="EMBL" id="CP030280">
    <property type="protein sequence ID" value="AWY99323.1"/>
    <property type="molecule type" value="Genomic_DNA"/>
</dbReference>
<reference evidence="6" key="1">
    <citation type="submission" date="2018-06" db="EMBL/GenBank/DDBJ databases">
        <title>Description of Blautia argi sp. nov., a new anaerobic isolated from dog feces.</title>
        <authorList>
            <person name="Chang Y.-H."/>
            <person name="Paek J."/>
            <person name="Shin Y."/>
        </authorList>
    </citation>
    <scope>NUCLEOTIDE SEQUENCE [LARGE SCALE GENOMIC DNA]</scope>
    <source>
        <strain evidence="6">KCTC 15426</strain>
    </source>
</reference>
<dbReference type="GO" id="GO:1901982">
    <property type="term" value="F:maltose binding"/>
    <property type="evidence" value="ECO:0007669"/>
    <property type="project" value="TreeGrafter"/>
</dbReference>
<organism evidence="5 6">
    <name type="scientific">Blautia argi</name>
    <dbReference type="NCBI Taxonomy" id="1912897"/>
    <lineage>
        <taxon>Bacteria</taxon>
        <taxon>Bacillati</taxon>
        <taxon>Bacillota</taxon>
        <taxon>Clostridia</taxon>
        <taxon>Lachnospirales</taxon>
        <taxon>Lachnospiraceae</taxon>
        <taxon>Blautia</taxon>
    </lineage>
</organism>
<proteinExistence type="inferred from homology"/>
<protein>
    <submittedName>
        <fullName evidence="5">Sugar ABC transporter substrate-binding protein</fullName>
    </submittedName>
</protein>
<dbReference type="Pfam" id="PF01547">
    <property type="entry name" value="SBP_bac_1"/>
    <property type="match status" value="1"/>
</dbReference>
<evidence type="ECO:0000256" key="2">
    <source>
        <dbReference type="ARBA" id="ARBA00022448"/>
    </source>
</evidence>
<dbReference type="SUPFAM" id="SSF53850">
    <property type="entry name" value="Periplasmic binding protein-like II"/>
    <property type="match status" value="1"/>
</dbReference>
<keyword evidence="6" id="KW-1185">Reference proteome</keyword>
<dbReference type="Gene3D" id="3.40.190.10">
    <property type="entry name" value="Periplasmic binding protein-like II"/>
    <property type="match status" value="1"/>
</dbReference>
<feature type="chain" id="PRO_5038775301" evidence="4">
    <location>
        <begin position="24"/>
        <end position="431"/>
    </location>
</feature>
<evidence type="ECO:0000256" key="3">
    <source>
        <dbReference type="ARBA" id="ARBA00022729"/>
    </source>
</evidence>
<dbReference type="Proteomes" id="UP000250003">
    <property type="component" value="Chromosome"/>
</dbReference>
<evidence type="ECO:0000313" key="6">
    <source>
        <dbReference type="Proteomes" id="UP000250003"/>
    </source>
</evidence>
<keyword evidence="2" id="KW-0813">Transport</keyword>
<feature type="signal peptide" evidence="4">
    <location>
        <begin position="1"/>
        <end position="23"/>
    </location>
</feature>
<sequence>MKFKKVMALALASTMVFSMTACGGSSDSGKDADKGSDSKDVELSVSIWDANQEPGIKEILADFTEETGIKTKLSVVKWEEYWTMLEAGAQGGSLPDVFWMHSNESERYMSNDMLLDLTDKIAESDKIDPENYPEDIWGLYTYEDKYFAVPKDVDTIALWYNKAMFDEAGLAYPTADWTWDDVTEAAKKLTKPDGSQYGLVLRNDNNQAGYYNMVYDNGGYIINDDKTKSGWDDPKTIEAMEMLEGWIKDGVMPPLEVMSENGEDVLFQSGKVAMVPQGSWMVAAYRDNEYTAKNCDLVELPKSATTGRRVSLYNGLGWAAAANGEHTEEAWQLIEYLGSEKAQKKQAELGVTMSAYNGTSDAWAKSADFNLQAYINMMEDMEIRPYSKTTVTWENEDNEILKSVYTGEKSMKDACKEMAAQMNEKLAEEGK</sequence>